<gene>
    <name evidence="3" type="ORF">GCM10010911_71460</name>
</gene>
<evidence type="ECO:0000313" key="3">
    <source>
        <dbReference type="EMBL" id="GGE02132.1"/>
    </source>
</evidence>
<dbReference type="PANTHER" id="PTHR42879:SF2">
    <property type="entry name" value="3-OXOACYL-[ACYL-CARRIER-PROTEIN] REDUCTASE FABG"/>
    <property type="match status" value="1"/>
</dbReference>
<keyword evidence="2" id="KW-0560">Oxidoreductase</keyword>
<dbReference type="InterPro" id="IPR002347">
    <property type="entry name" value="SDR_fam"/>
</dbReference>
<dbReference type="Pfam" id="PF13561">
    <property type="entry name" value="adh_short_C2"/>
    <property type="match status" value="1"/>
</dbReference>
<dbReference type="Proteomes" id="UP000612456">
    <property type="component" value="Unassembled WGS sequence"/>
</dbReference>
<dbReference type="InterPro" id="IPR050259">
    <property type="entry name" value="SDR"/>
</dbReference>
<evidence type="ECO:0000313" key="4">
    <source>
        <dbReference type="Proteomes" id="UP000612456"/>
    </source>
</evidence>
<dbReference type="InterPro" id="IPR036291">
    <property type="entry name" value="NAD(P)-bd_dom_sf"/>
</dbReference>
<dbReference type="GO" id="GO:0008206">
    <property type="term" value="P:bile acid metabolic process"/>
    <property type="evidence" value="ECO:0007669"/>
    <property type="project" value="UniProtKB-ARBA"/>
</dbReference>
<dbReference type="FunFam" id="3.40.50.720:FF:000084">
    <property type="entry name" value="Short-chain dehydrogenase reductase"/>
    <property type="match status" value="1"/>
</dbReference>
<dbReference type="PRINTS" id="PR00080">
    <property type="entry name" value="SDRFAMILY"/>
</dbReference>
<dbReference type="SUPFAM" id="SSF51735">
    <property type="entry name" value="NAD(P)-binding Rossmann-fold domains"/>
    <property type="match status" value="1"/>
</dbReference>
<accession>A0A917E3S4</accession>
<dbReference type="Gene3D" id="3.40.50.720">
    <property type="entry name" value="NAD(P)-binding Rossmann-like Domain"/>
    <property type="match status" value="1"/>
</dbReference>
<dbReference type="RefSeq" id="WP_189000907.1">
    <property type="nucleotide sequence ID" value="NZ_BMHP01000018.1"/>
</dbReference>
<comment type="caution">
    <text evidence="3">The sequence shown here is derived from an EMBL/GenBank/DDBJ whole genome shotgun (WGS) entry which is preliminary data.</text>
</comment>
<dbReference type="EMBL" id="BMHP01000018">
    <property type="protein sequence ID" value="GGE02132.1"/>
    <property type="molecule type" value="Genomic_DNA"/>
</dbReference>
<dbReference type="PANTHER" id="PTHR42879">
    <property type="entry name" value="3-OXOACYL-(ACYL-CARRIER-PROTEIN) REDUCTASE"/>
    <property type="match status" value="1"/>
</dbReference>
<evidence type="ECO:0000256" key="1">
    <source>
        <dbReference type="ARBA" id="ARBA00006484"/>
    </source>
</evidence>
<protein>
    <submittedName>
        <fullName evidence="3">Oxidoreductase</fullName>
    </submittedName>
</protein>
<reference evidence="3" key="1">
    <citation type="journal article" date="2014" name="Int. J. Syst. Evol. Microbiol.">
        <title>Complete genome sequence of Corynebacterium casei LMG S-19264T (=DSM 44701T), isolated from a smear-ripened cheese.</title>
        <authorList>
            <consortium name="US DOE Joint Genome Institute (JGI-PGF)"/>
            <person name="Walter F."/>
            <person name="Albersmeier A."/>
            <person name="Kalinowski J."/>
            <person name="Ruckert C."/>
        </authorList>
    </citation>
    <scope>NUCLEOTIDE SEQUENCE</scope>
    <source>
        <strain evidence="3">CGMCC 1.15178</strain>
    </source>
</reference>
<keyword evidence="4" id="KW-1185">Reference proteome</keyword>
<organism evidence="3 4">
    <name type="scientific">Paenibacillus nasutitermitis</name>
    <dbReference type="NCBI Taxonomy" id="1652958"/>
    <lineage>
        <taxon>Bacteria</taxon>
        <taxon>Bacillati</taxon>
        <taxon>Bacillota</taxon>
        <taxon>Bacilli</taxon>
        <taxon>Bacillales</taxon>
        <taxon>Paenibacillaceae</taxon>
        <taxon>Paenibacillus</taxon>
    </lineage>
</organism>
<sequence length="262" mass="28498">MSKKALVTGSSSGIGRTIAIELAKNGYDVGFNYFSTHKEEAESACQEAAKYGGTHDVFYGDVSSVASIAHMFAAFIEKYRTIDLLVNNAGITKFQPFLEATEELWDKITNTDWKGSYFCTQQAARYMVEKGVKGSIINITSVHQELNFPHASVYGPSKAALNKFTQHAALELAPYGIRVNAIAPGSIKNDNSEAYTPRQQMFISRTPLQRMGVKEEIAGAVLFLSSDSAQYITGTTLAVDGGAMLPALLDNTYVAGREEPNL</sequence>
<evidence type="ECO:0000256" key="2">
    <source>
        <dbReference type="ARBA" id="ARBA00023002"/>
    </source>
</evidence>
<reference evidence="3" key="2">
    <citation type="submission" date="2020-09" db="EMBL/GenBank/DDBJ databases">
        <authorList>
            <person name="Sun Q."/>
            <person name="Zhou Y."/>
        </authorList>
    </citation>
    <scope>NUCLEOTIDE SEQUENCE</scope>
    <source>
        <strain evidence="3">CGMCC 1.15178</strain>
    </source>
</reference>
<name>A0A917E3S4_9BACL</name>
<dbReference type="GO" id="GO:0016491">
    <property type="term" value="F:oxidoreductase activity"/>
    <property type="evidence" value="ECO:0007669"/>
    <property type="project" value="UniProtKB-KW"/>
</dbReference>
<proteinExistence type="inferred from homology"/>
<comment type="similarity">
    <text evidence="1">Belongs to the short-chain dehydrogenases/reductases (SDR) family.</text>
</comment>
<dbReference type="PRINTS" id="PR00081">
    <property type="entry name" value="GDHRDH"/>
</dbReference>
<dbReference type="AlphaFoldDB" id="A0A917E3S4"/>